<keyword evidence="2" id="KW-1185">Reference proteome</keyword>
<name>A0ACB9T2Q0_HOLOL</name>
<dbReference type="EMBL" id="CM043019">
    <property type="protein sequence ID" value="KAI4461083.1"/>
    <property type="molecule type" value="Genomic_DNA"/>
</dbReference>
<proteinExistence type="predicted"/>
<comment type="caution">
    <text evidence="1">The sequence shown here is derived from an EMBL/GenBank/DDBJ whole genome shotgun (WGS) entry which is preliminary data.</text>
</comment>
<protein>
    <submittedName>
        <fullName evidence="1">Tpr repeat containing protein</fullName>
    </submittedName>
</protein>
<reference evidence="1" key="1">
    <citation type="submission" date="2022-04" db="EMBL/GenBank/DDBJ databases">
        <title>Chromosome-scale genome assembly of Holotrichia oblita Faldermann.</title>
        <authorList>
            <person name="Rongchong L."/>
        </authorList>
    </citation>
    <scope>NUCLEOTIDE SEQUENCE</scope>
    <source>
        <strain evidence="1">81SQS9</strain>
    </source>
</reference>
<dbReference type="Proteomes" id="UP001056778">
    <property type="component" value="Chromosome 5"/>
</dbReference>
<accession>A0ACB9T2Q0</accession>
<evidence type="ECO:0000313" key="1">
    <source>
        <dbReference type="EMBL" id="KAI4461083.1"/>
    </source>
</evidence>
<sequence>MSRNAKISNNTIPDAHKKLSGITEEEKNSQFECSTSDSGFISSGNLLLSSGEIYSEEIQPERKSPTVDSGVIDVNLKTPEIACDTSMKLDSGVDLALSQSFSSLNLDTKDLNDLNSSTYPNISSNTDLKISNVPQKQQWELYYEQDENGDTCLHEAILRGFLEVALALIRAAPVSRLLDTANDDDQTALHLAIATGQAKIARWLIVAGARPCPRNLQGDSPLHIAARMGDIACCKAITDPVQQQERDVLNLQYPPQPYYPIDLDQWNYDGNAALSANKIDEAIQCYTEAINLDPQNHVLYSNRSAAYAKASKYDKALEDADKTVKLKPEWCKGYSRKGSALAYLGRIDESIATYEAGLRIDPDNTQLKDGLAEVRAQRTQSRGFTNPFTMPDTMNKLRSNPLTRAYLDDPEYIKLLQQLQSDPSSLGQKLQDPRILNTFSVLLEGMDAGEPMETDQPYTPPPKPQQNKPEPKKDPEPDLPENKRLARAEKEKGNEAYKKKDFELAIKHYNQAKEHDPTDITFFNNLAAVYFEQKEYDSCISECEKGIEIGRENRADFKLIAKAFSRIGDYANAVKHYTEAIKRNPDDAKLYSNRAACYTKLAAFDLGLKDCDKCVELDPKFIKGWIRKGHILQVMQQSSKAISAFQKALELDPNNQEAVQGYKQCTLDNASIGRDPEKIRQRALADPEVQSILRDPAMRMILEQMQNDPRALQDHLKNPDIAAKIQKLLESGLIAIH</sequence>
<organism evidence="1 2">
    <name type="scientific">Holotrichia oblita</name>
    <name type="common">Chafer beetle</name>
    <dbReference type="NCBI Taxonomy" id="644536"/>
    <lineage>
        <taxon>Eukaryota</taxon>
        <taxon>Metazoa</taxon>
        <taxon>Ecdysozoa</taxon>
        <taxon>Arthropoda</taxon>
        <taxon>Hexapoda</taxon>
        <taxon>Insecta</taxon>
        <taxon>Pterygota</taxon>
        <taxon>Neoptera</taxon>
        <taxon>Endopterygota</taxon>
        <taxon>Coleoptera</taxon>
        <taxon>Polyphaga</taxon>
        <taxon>Scarabaeiformia</taxon>
        <taxon>Scarabaeidae</taxon>
        <taxon>Melolonthinae</taxon>
        <taxon>Holotrichia</taxon>
    </lineage>
</organism>
<evidence type="ECO:0000313" key="2">
    <source>
        <dbReference type="Proteomes" id="UP001056778"/>
    </source>
</evidence>
<gene>
    <name evidence="1" type="ORF">MML48_5g00007091</name>
</gene>